<feature type="compositionally biased region" description="Polar residues" evidence="1">
    <location>
        <begin position="182"/>
        <end position="192"/>
    </location>
</feature>
<name>A0A836BV95_9CHLO</name>
<feature type="region of interest" description="Disordered" evidence="1">
    <location>
        <begin position="495"/>
        <end position="576"/>
    </location>
</feature>
<feature type="region of interest" description="Disordered" evidence="1">
    <location>
        <begin position="159"/>
        <end position="331"/>
    </location>
</feature>
<dbReference type="OrthoDB" id="550970at2759"/>
<organism evidence="2 3">
    <name type="scientific">Edaphochlamys debaryana</name>
    <dbReference type="NCBI Taxonomy" id="47281"/>
    <lineage>
        <taxon>Eukaryota</taxon>
        <taxon>Viridiplantae</taxon>
        <taxon>Chlorophyta</taxon>
        <taxon>core chlorophytes</taxon>
        <taxon>Chlorophyceae</taxon>
        <taxon>CS clade</taxon>
        <taxon>Chlamydomonadales</taxon>
        <taxon>Chlamydomonadales incertae sedis</taxon>
        <taxon>Edaphochlamys</taxon>
    </lineage>
</organism>
<feature type="region of interest" description="Disordered" evidence="1">
    <location>
        <begin position="383"/>
        <end position="406"/>
    </location>
</feature>
<feature type="region of interest" description="Disordered" evidence="1">
    <location>
        <begin position="438"/>
        <end position="481"/>
    </location>
</feature>
<reference evidence="2" key="1">
    <citation type="journal article" date="2020" name="bioRxiv">
        <title>Comparative genomics of Chlamydomonas.</title>
        <authorList>
            <person name="Craig R.J."/>
            <person name="Hasan A.R."/>
            <person name="Ness R.W."/>
            <person name="Keightley P.D."/>
        </authorList>
    </citation>
    <scope>NUCLEOTIDE SEQUENCE</scope>
    <source>
        <strain evidence="2">CCAP 11/70</strain>
    </source>
</reference>
<feature type="compositionally biased region" description="Low complexity" evidence="1">
    <location>
        <begin position="506"/>
        <end position="527"/>
    </location>
</feature>
<accession>A0A836BV95</accession>
<feature type="compositionally biased region" description="Low complexity" evidence="1">
    <location>
        <begin position="210"/>
        <end position="254"/>
    </location>
</feature>
<evidence type="ECO:0000313" key="3">
    <source>
        <dbReference type="Proteomes" id="UP000612055"/>
    </source>
</evidence>
<feature type="compositionally biased region" description="Pro residues" evidence="1">
    <location>
        <begin position="200"/>
        <end position="209"/>
    </location>
</feature>
<proteinExistence type="predicted"/>
<gene>
    <name evidence="2" type="ORF">HYH03_012617</name>
</gene>
<dbReference type="Proteomes" id="UP000612055">
    <property type="component" value="Unassembled WGS sequence"/>
</dbReference>
<protein>
    <submittedName>
        <fullName evidence="2">Uncharacterized protein</fullName>
    </submittedName>
</protein>
<comment type="caution">
    <text evidence="2">The sequence shown here is derived from an EMBL/GenBank/DDBJ whole genome shotgun (WGS) entry which is preliminary data.</text>
</comment>
<feature type="compositionally biased region" description="Low complexity" evidence="1">
    <location>
        <begin position="464"/>
        <end position="481"/>
    </location>
</feature>
<dbReference type="AlphaFoldDB" id="A0A836BV95"/>
<dbReference type="EMBL" id="JAEHOE010000079">
    <property type="protein sequence ID" value="KAG2488818.1"/>
    <property type="molecule type" value="Genomic_DNA"/>
</dbReference>
<keyword evidence="3" id="KW-1185">Reference proteome</keyword>
<evidence type="ECO:0000313" key="2">
    <source>
        <dbReference type="EMBL" id="KAG2488818.1"/>
    </source>
</evidence>
<evidence type="ECO:0000256" key="1">
    <source>
        <dbReference type="SAM" id="MobiDB-lite"/>
    </source>
</evidence>
<feature type="compositionally biased region" description="Low complexity" evidence="1">
    <location>
        <begin position="159"/>
        <end position="174"/>
    </location>
</feature>
<sequence length="576" mass="57501">MWQLHSYGRSEEKRCRFCNQALPALWKPDSSAQKEELRVAPVMAVRYNGPEGTREFKLRVRPGPEGLALFKAHLKAVLGFDVGPEFLVTFECQMPATGSTVTLSGLNAYGAATHCAALLAATKSGSPSSAPASSGAAAGTAAASDDTSAAGAASGAAASGAGAASSSTDSVSRGSGSGGPQAGTSTSAEHNSQQQRLSPPAQPQPPMRPPRQLVPLASPPAATATTSVGAASASAATAAPASAAAVAGPSAGEAPPERTSSSFRRTCQRGYMGLDGRRSIGDQPGPIWARPGPAGTAVPWRRHTSYDARTVPVGPGARSAGYGTDPEVDEEESLFRQLLAAAAARRAAAEAGRQGSSTTAAWRRRSAPALSAAATTAAAVRPPIASAARQPAAAAEPQPQPAARPGSRVLSFLSEMRCSSGAVTTGATAPTSPLASAAAAAAPQLQRNGSSARRFVPPPPPPLAARASTSISSGSDAASGATNTISTAASVGFLSSGSSTRTEMSPSPASADRAPALALPPAGPARGQVEPAAVSSAPTAAREEAPASQRLPAVVRGSRKKTVGSWLRKLLPGGSA</sequence>
<feature type="compositionally biased region" description="Polar residues" evidence="1">
    <location>
        <begin position="495"/>
        <end position="505"/>
    </location>
</feature>
<feature type="compositionally biased region" description="Low complexity" evidence="1">
    <location>
        <begin position="383"/>
        <end position="405"/>
    </location>
</feature>